<evidence type="ECO:0000256" key="6">
    <source>
        <dbReference type="ARBA" id="ARBA00023033"/>
    </source>
</evidence>
<keyword evidence="9" id="KW-1185">Reference proteome</keyword>
<dbReference type="PANTHER" id="PTHR47947">
    <property type="entry name" value="CYTOCHROME P450 82C3-RELATED"/>
    <property type="match status" value="1"/>
</dbReference>
<evidence type="ECO:0000313" key="9">
    <source>
        <dbReference type="Proteomes" id="UP001206925"/>
    </source>
</evidence>
<evidence type="ECO:0000256" key="4">
    <source>
        <dbReference type="ARBA" id="ARBA00023002"/>
    </source>
</evidence>
<dbReference type="Pfam" id="PF00067">
    <property type="entry name" value="p450"/>
    <property type="match status" value="1"/>
</dbReference>
<proteinExistence type="predicted"/>
<dbReference type="PANTHER" id="PTHR47947:SF43">
    <property type="entry name" value="CYTOCHROME P450-RELATED"/>
    <property type="match status" value="1"/>
</dbReference>
<dbReference type="EMBL" id="JAMZMK010000187">
    <property type="protein sequence ID" value="KAI7757062.1"/>
    <property type="molecule type" value="Genomic_DNA"/>
</dbReference>
<keyword evidence="4" id="KW-0560">Oxidoreductase</keyword>
<sequence>MEFPLSFSTTITSIFVGLVIAFLLQTLRTKRLNIVKNQAAPQAKGSWPIIGHLHLLSGSRPPHQVLGDMADIYGPIFTIKLGVHQVVVASSGEVAKECYTTNDKVFASRPKSKASEIMAYNYAMFGLAPYGDYWRQVRKIVTLEILSQRRVEMLGHVRVSEVRASMKGIYKAWLVTKESEGSDMVKVDMKQWFGNLVFNVIVWIISGRRFPLNDKEGVRCQNAVRKLSELLGAFVVSDYIPYMNRFDLGGYEKQMKMISKEIDNIIEGWLKNRKRERESRPQQEVGDQFFMDVLISVLQDASEEDFAGYDHDIVIKATCLAMIIAGSDTTSVTLTRALSLLLNNPNTLKVAQDEIDELVGRDRLVEESDIKNLVYLDAIIKETLRLYPTAPLSVPHESMEGCVMSGYNIPKGTRLLVNLWKIHRDPNIWSDPFEFKPERFLTSSGVTTSKATPLEVLIAPRLSDELYHAGA</sequence>
<evidence type="ECO:0000256" key="7">
    <source>
        <dbReference type="SAM" id="Phobius"/>
    </source>
</evidence>
<evidence type="ECO:0000256" key="5">
    <source>
        <dbReference type="ARBA" id="ARBA00023004"/>
    </source>
</evidence>
<dbReference type="InterPro" id="IPR036396">
    <property type="entry name" value="Cyt_P450_sf"/>
</dbReference>
<protein>
    <recommendedName>
        <fullName evidence="10">Cytochrome P450</fullName>
    </recommendedName>
</protein>
<keyword evidence="7" id="KW-0812">Transmembrane</keyword>
<dbReference type="Gene3D" id="1.10.630.10">
    <property type="entry name" value="Cytochrome P450"/>
    <property type="match status" value="1"/>
</dbReference>
<accession>A0AAD5GVB6</accession>
<keyword evidence="3" id="KW-0479">Metal-binding</keyword>
<dbReference type="InterPro" id="IPR001128">
    <property type="entry name" value="Cyt_P450"/>
</dbReference>
<evidence type="ECO:0008006" key="10">
    <source>
        <dbReference type="Google" id="ProtNLM"/>
    </source>
</evidence>
<feature type="transmembrane region" description="Helical" evidence="7">
    <location>
        <begin position="6"/>
        <end position="24"/>
    </location>
</feature>
<evidence type="ECO:0000313" key="8">
    <source>
        <dbReference type="EMBL" id="KAI7757062.1"/>
    </source>
</evidence>
<dbReference type="GO" id="GO:0016705">
    <property type="term" value="F:oxidoreductase activity, acting on paired donors, with incorporation or reduction of molecular oxygen"/>
    <property type="evidence" value="ECO:0007669"/>
    <property type="project" value="InterPro"/>
</dbReference>
<dbReference type="PRINTS" id="PR00463">
    <property type="entry name" value="EP450I"/>
</dbReference>
<keyword evidence="7" id="KW-1133">Transmembrane helix</keyword>
<name>A0AAD5GVB6_AMBAR</name>
<dbReference type="GO" id="GO:0005506">
    <property type="term" value="F:iron ion binding"/>
    <property type="evidence" value="ECO:0007669"/>
    <property type="project" value="InterPro"/>
</dbReference>
<evidence type="ECO:0000256" key="3">
    <source>
        <dbReference type="ARBA" id="ARBA00022723"/>
    </source>
</evidence>
<dbReference type="SUPFAM" id="SSF48264">
    <property type="entry name" value="Cytochrome P450"/>
    <property type="match status" value="1"/>
</dbReference>
<dbReference type="GO" id="GO:0004497">
    <property type="term" value="F:monooxygenase activity"/>
    <property type="evidence" value="ECO:0007669"/>
    <property type="project" value="UniProtKB-KW"/>
</dbReference>
<evidence type="ECO:0000256" key="2">
    <source>
        <dbReference type="ARBA" id="ARBA00022617"/>
    </source>
</evidence>
<keyword evidence="5" id="KW-0408">Iron</keyword>
<keyword evidence="2" id="KW-0349">Heme</keyword>
<dbReference type="InterPro" id="IPR002401">
    <property type="entry name" value="Cyt_P450_E_grp-I"/>
</dbReference>
<dbReference type="Proteomes" id="UP001206925">
    <property type="component" value="Unassembled WGS sequence"/>
</dbReference>
<gene>
    <name evidence="8" type="ORF">M8C21_021044</name>
</gene>
<keyword evidence="7" id="KW-0472">Membrane</keyword>
<keyword evidence="6" id="KW-0503">Monooxygenase</keyword>
<comment type="caution">
    <text evidence="8">The sequence shown here is derived from an EMBL/GenBank/DDBJ whole genome shotgun (WGS) entry which is preliminary data.</text>
</comment>
<dbReference type="FunFam" id="1.10.630.10:FF:000026">
    <property type="entry name" value="Cytochrome P450 82C4"/>
    <property type="match status" value="1"/>
</dbReference>
<organism evidence="8 9">
    <name type="scientific">Ambrosia artemisiifolia</name>
    <name type="common">Common ragweed</name>
    <dbReference type="NCBI Taxonomy" id="4212"/>
    <lineage>
        <taxon>Eukaryota</taxon>
        <taxon>Viridiplantae</taxon>
        <taxon>Streptophyta</taxon>
        <taxon>Embryophyta</taxon>
        <taxon>Tracheophyta</taxon>
        <taxon>Spermatophyta</taxon>
        <taxon>Magnoliopsida</taxon>
        <taxon>eudicotyledons</taxon>
        <taxon>Gunneridae</taxon>
        <taxon>Pentapetalae</taxon>
        <taxon>asterids</taxon>
        <taxon>campanulids</taxon>
        <taxon>Asterales</taxon>
        <taxon>Asteraceae</taxon>
        <taxon>Asteroideae</taxon>
        <taxon>Heliantheae alliance</taxon>
        <taxon>Heliantheae</taxon>
        <taxon>Ambrosia</taxon>
    </lineage>
</organism>
<comment type="cofactor">
    <cofactor evidence="1">
        <name>heme</name>
        <dbReference type="ChEBI" id="CHEBI:30413"/>
    </cofactor>
</comment>
<dbReference type="GO" id="GO:0020037">
    <property type="term" value="F:heme binding"/>
    <property type="evidence" value="ECO:0007669"/>
    <property type="project" value="InterPro"/>
</dbReference>
<dbReference type="AlphaFoldDB" id="A0AAD5GVB6"/>
<dbReference type="PRINTS" id="PR00385">
    <property type="entry name" value="P450"/>
</dbReference>
<evidence type="ECO:0000256" key="1">
    <source>
        <dbReference type="ARBA" id="ARBA00001971"/>
    </source>
</evidence>
<reference evidence="8" key="1">
    <citation type="submission" date="2022-06" db="EMBL/GenBank/DDBJ databases">
        <title>Uncovering the hologenomic basis of an extraordinary plant invasion.</title>
        <authorList>
            <person name="Bieker V.C."/>
            <person name="Martin M.D."/>
            <person name="Gilbert T."/>
            <person name="Hodgins K."/>
            <person name="Battlay P."/>
            <person name="Petersen B."/>
            <person name="Wilson J."/>
        </authorList>
    </citation>
    <scope>NUCLEOTIDE SEQUENCE</scope>
    <source>
        <strain evidence="8">AA19_3_7</strain>
        <tissue evidence="8">Leaf</tissue>
    </source>
</reference>
<dbReference type="InterPro" id="IPR050651">
    <property type="entry name" value="Plant_Cytochrome_P450_Monoox"/>
</dbReference>